<dbReference type="GO" id="GO:0006952">
    <property type="term" value="P:defense response"/>
    <property type="evidence" value="ECO:0007669"/>
    <property type="project" value="InterPro"/>
</dbReference>
<protein>
    <submittedName>
        <fullName evidence="5">RhUL146a</fullName>
    </submittedName>
</protein>
<name>A7LCF9_RHCM6</name>
<dbReference type="InterPro" id="IPR039809">
    <property type="entry name" value="Chemokine_b/g/d"/>
</dbReference>
<dbReference type="GO" id="GO:0005576">
    <property type="term" value="C:extracellular region"/>
    <property type="evidence" value="ECO:0007669"/>
    <property type="project" value="UniProtKB-SubCell"/>
</dbReference>
<dbReference type="InterPro" id="IPR001811">
    <property type="entry name" value="Chemokine_IL8-like_dom"/>
</dbReference>
<comment type="similarity">
    <text evidence="2">Belongs to the intercrine alpha (chemokine CxC) family.</text>
</comment>
<sequence>MLLVSNAVFAEHPRCLCLRTTKGIHPKHIKTVEIKEPRSECNKIEIIAHPKNGVEVCLDPESAMGKKLIEKYQKQYEQ</sequence>
<organismHost>
    <name type="scientific">Macaca mulatta</name>
    <name type="common">Rhesus macaque</name>
    <dbReference type="NCBI Taxonomy" id="9544"/>
</organismHost>
<dbReference type="GO" id="GO:0006955">
    <property type="term" value="P:immune response"/>
    <property type="evidence" value="ECO:0007669"/>
    <property type="project" value="InterPro"/>
</dbReference>
<keyword evidence="3" id="KW-0964">Secreted</keyword>
<dbReference type="PANTHER" id="PTHR12015">
    <property type="entry name" value="SMALL INDUCIBLE CYTOKINE A"/>
    <property type="match status" value="1"/>
</dbReference>
<feature type="domain" description="Chemokine interleukin-8-like" evidence="4">
    <location>
        <begin position="12"/>
        <end position="72"/>
    </location>
</feature>
<organism evidence="5">
    <name type="scientific">Rhesus cytomegalovirus (strain 68-1)</name>
    <name type="common">RhCMV</name>
    <dbReference type="NCBI Taxonomy" id="47929"/>
    <lineage>
        <taxon>Viruses</taxon>
        <taxon>Duplodnaviria</taxon>
        <taxon>Heunggongvirae</taxon>
        <taxon>Peploviricota</taxon>
        <taxon>Herviviricetes</taxon>
        <taxon>Herpesvirales</taxon>
        <taxon>Orthoherpesviridae</taxon>
        <taxon>Betaherpesvirinae</taxon>
        <taxon>Cytomegalovirus</taxon>
        <taxon>Cytomegalovirus macacinebeta3</taxon>
    </lineage>
</organism>
<dbReference type="SUPFAM" id="SSF54117">
    <property type="entry name" value="Interleukin 8-like chemokines"/>
    <property type="match status" value="1"/>
</dbReference>
<proteinExistence type="inferred from homology"/>
<dbReference type="InterPro" id="IPR033899">
    <property type="entry name" value="CXC_Chemokine_domain"/>
</dbReference>
<dbReference type="PRINTS" id="PR00437">
    <property type="entry name" value="SMALLCYTKCXC"/>
</dbReference>
<evidence type="ECO:0000256" key="2">
    <source>
        <dbReference type="ARBA" id="ARBA00010665"/>
    </source>
</evidence>
<evidence type="ECO:0000313" key="5">
    <source>
        <dbReference type="EMBL" id="ABS84092.1"/>
    </source>
</evidence>
<dbReference type="Gene3D" id="2.40.50.40">
    <property type="match status" value="1"/>
</dbReference>
<dbReference type="GO" id="GO:0008009">
    <property type="term" value="F:chemokine activity"/>
    <property type="evidence" value="ECO:0007669"/>
    <property type="project" value="InterPro"/>
</dbReference>
<dbReference type="FunFam" id="2.40.50.40:FF:000004">
    <property type="entry name" value="C-X-C motif chemokine"/>
    <property type="match status" value="1"/>
</dbReference>
<evidence type="ECO:0000259" key="4">
    <source>
        <dbReference type="SMART" id="SM00199"/>
    </source>
</evidence>
<dbReference type="InterPro" id="IPR036048">
    <property type="entry name" value="Interleukin_8-like_sf"/>
</dbReference>
<dbReference type="PANTHER" id="PTHR12015:SF198">
    <property type="entry name" value="PLATELET BASIC PROTEIN"/>
    <property type="match status" value="1"/>
</dbReference>
<evidence type="ECO:0000256" key="1">
    <source>
        <dbReference type="ARBA" id="ARBA00004613"/>
    </source>
</evidence>
<evidence type="ECO:0000256" key="3">
    <source>
        <dbReference type="ARBA" id="ARBA00022525"/>
    </source>
</evidence>
<dbReference type="SMART" id="SM00199">
    <property type="entry name" value="SCY"/>
    <property type="match status" value="1"/>
</dbReference>
<dbReference type="PRINTS" id="PR00436">
    <property type="entry name" value="INTERLEUKIN8"/>
</dbReference>
<dbReference type="InterPro" id="IPR001089">
    <property type="entry name" value="Chemokine_CXC"/>
</dbReference>
<comment type="subcellular location">
    <subcellularLocation>
        <location evidence="1">Secreted</location>
    </subcellularLocation>
</comment>
<dbReference type="EMBL" id="EU003822">
    <property type="protein sequence ID" value="ABS84092.1"/>
    <property type="molecule type" value="Genomic_DNA"/>
</dbReference>
<accession>A7LCF9</accession>
<dbReference type="CDD" id="cd00273">
    <property type="entry name" value="Chemokine_CXC"/>
    <property type="match status" value="1"/>
</dbReference>
<dbReference type="Pfam" id="PF00048">
    <property type="entry name" value="IL8"/>
    <property type="match status" value="1"/>
</dbReference>
<reference evidence="5" key="1">
    <citation type="journal article" date="2008" name="Virology">
        <title>Protein coding content of the UL)b' region of wild-type rhesus cytomegalovirus.</title>
        <authorList>
            <person name="Oxford K.L."/>
            <person name="Eberhardt M.K."/>
            <person name="Yang K.W."/>
            <person name="Strelow L."/>
            <person name="Kelly S."/>
            <person name="Zhou S.S."/>
            <person name="Barry P.A."/>
        </authorList>
    </citation>
    <scope>NUCLEOTIDE SEQUENCE</scope>
    <source>
        <strain evidence="5">Wild-type</strain>
    </source>
</reference>